<dbReference type="EMBL" id="JAESDN010000002">
    <property type="protein sequence ID" value="KAG7054458.1"/>
    <property type="molecule type" value="Genomic_DNA"/>
</dbReference>
<feature type="non-terminal residue" evidence="2">
    <location>
        <position position="57"/>
    </location>
</feature>
<dbReference type="AlphaFoldDB" id="A0A9P7UF58"/>
<comment type="caution">
    <text evidence="2">The sequence shown here is derived from an EMBL/GenBank/DDBJ whole genome shotgun (WGS) entry which is preliminary data.</text>
</comment>
<gene>
    <name evidence="2" type="ORF">JMJ77_006942</name>
</gene>
<organism evidence="2 3">
    <name type="scientific">Colletotrichum scovillei</name>
    <dbReference type="NCBI Taxonomy" id="1209932"/>
    <lineage>
        <taxon>Eukaryota</taxon>
        <taxon>Fungi</taxon>
        <taxon>Dikarya</taxon>
        <taxon>Ascomycota</taxon>
        <taxon>Pezizomycotina</taxon>
        <taxon>Sordariomycetes</taxon>
        <taxon>Hypocreomycetidae</taxon>
        <taxon>Glomerellales</taxon>
        <taxon>Glomerellaceae</taxon>
        <taxon>Colletotrichum</taxon>
        <taxon>Colletotrichum acutatum species complex</taxon>
    </lineage>
</organism>
<reference evidence="2" key="1">
    <citation type="submission" date="2021-05" db="EMBL/GenBank/DDBJ databases">
        <title>Comparative genomics of three Colletotrichum scovillei strains and genetic complementation revealed genes involved fungal growth and virulence on chili pepper.</title>
        <authorList>
            <person name="Hsieh D.-K."/>
            <person name="Chuang S.-C."/>
            <person name="Chen C.-Y."/>
            <person name="Chao Y.-T."/>
            <person name="Lu M.-Y.J."/>
            <person name="Lee M.-H."/>
            <person name="Shih M.-C."/>
        </authorList>
    </citation>
    <scope>NUCLEOTIDE SEQUENCE</scope>
    <source>
        <strain evidence="2">Coll-153</strain>
    </source>
</reference>
<evidence type="ECO:0000313" key="2">
    <source>
        <dbReference type="EMBL" id="KAG7054458.1"/>
    </source>
</evidence>
<protein>
    <submittedName>
        <fullName evidence="2">Uncharacterized protein</fullName>
    </submittedName>
</protein>
<accession>A0A9P7UF58</accession>
<proteinExistence type="predicted"/>
<sequence>MTSRRGLKKLHGHSQSRRFTRNLSATLSQMMQIDGASKTHSKLVAMQKSDGVPRCRR</sequence>
<evidence type="ECO:0000313" key="3">
    <source>
        <dbReference type="Proteomes" id="UP000699042"/>
    </source>
</evidence>
<keyword evidence="3" id="KW-1185">Reference proteome</keyword>
<dbReference type="Proteomes" id="UP000699042">
    <property type="component" value="Unassembled WGS sequence"/>
</dbReference>
<name>A0A9P7UF58_9PEZI</name>
<evidence type="ECO:0000256" key="1">
    <source>
        <dbReference type="SAM" id="MobiDB-lite"/>
    </source>
</evidence>
<feature type="region of interest" description="Disordered" evidence="1">
    <location>
        <begin position="38"/>
        <end position="57"/>
    </location>
</feature>